<keyword evidence="3" id="KW-1185">Reference proteome</keyword>
<dbReference type="EMBL" id="CP097507">
    <property type="protein sequence ID" value="URE03246.1"/>
    <property type="molecule type" value="Genomic_DNA"/>
</dbReference>
<feature type="region of interest" description="Disordered" evidence="1">
    <location>
        <begin position="70"/>
        <end position="102"/>
    </location>
</feature>
<dbReference type="AlphaFoldDB" id="A0A9E7K3C1"/>
<organism evidence="2 3">
    <name type="scientific">Musa troglodytarum</name>
    <name type="common">fe'i banana</name>
    <dbReference type="NCBI Taxonomy" id="320322"/>
    <lineage>
        <taxon>Eukaryota</taxon>
        <taxon>Viridiplantae</taxon>
        <taxon>Streptophyta</taxon>
        <taxon>Embryophyta</taxon>
        <taxon>Tracheophyta</taxon>
        <taxon>Spermatophyta</taxon>
        <taxon>Magnoliopsida</taxon>
        <taxon>Liliopsida</taxon>
        <taxon>Zingiberales</taxon>
        <taxon>Musaceae</taxon>
        <taxon>Musa</taxon>
    </lineage>
</organism>
<name>A0A9E7K3C1_9LILI</name>
<gene>
    <name evidence="2" type="ORF">MUK42_34362</name>
</gene>
<reference evidence="2" key="1">
    <citation type="submission" date="2022-05" db="EMBL/GenBank/DDBJ databases">
        <title>The Musa troglodytarum L. genome provides insights into the mechanism of non-climacteric behaviour and enrichment of carotenoids.</title>
        <authorList>
            <person name="Wang J."/>
        </authorList>
    </citation>
    <scope>NUCLEOTIDE SEQUENCE</scope>
    <source>
        <tissue evidence="2">Leaf</tissue>
    </source>
</reference>
<dbReference type="Proteomes" id="UP001055439">
    <property type="component" value="Chromosome 5"/>
</dbReference>
<accession>A0A9E7K3C1</accession>
<evidence type="ECO:0000256" key="1">
    <source>
        <dbReference type="SAM" id="MobiDB-lite"/>
    </source>
</evidence>
<evidence type="ECO:0000313" key="2">
    <source>
        <dbReference type="EMBL" id="URE03246.1"/>
    </source>
</evidence>
<proteinExistence type="predicted"/>
<sequence>MHLGRPCISPNHLICEEYAPTGGPRFDPSRIGAHGGRGRRMILRQSRGGNLMLAVRCRLHADAAARVVPASQGTRGGSSDRELTVIDRASPPRGSRTHHPRDISFLGTAAAVLS</sequence>
<protein>
    <submittedName>
        <fullName evidence="2">Uncharacterized protein</fullName>
    </submittedName>
</protein>
<evidence type="ECO:0000313" key="3">
    <source>
        <dbReference type="Proteomes" id="UP001055439"/>
    </source>
</evidence>